<dbReference type="EMBL" id="CP054020">
    <property type="protein sequence ID" value="QKI89488.1"/>
    <property type="molecule type" value="Genomic_DNA"/>
</dbReference>
<comment type="subcellular location">
    <subcellularLocation>
        <location evidence="5">Bacterial microcompartment</location>
    </subcellularLocation>
</comment>
<keyword evidence="2 5" id="KW-0456">Lyase</keyword>
<organism evidence="6 7">
    <name type="scientific">Thiomicrorhabdus xiamenensis</name>
    <dbReference type="NCBI Taxonomy" id="2739063"/>
    <lineage>
        <taxon>Bacteria</taxon>
        <taxon>Pseudomonadati</taxon>
        <taxon>Pseudomonadota</taxon>
        <taxon>Gammaproteobacteria</taxon>
        <taxon>Thiotrichales</taxon>
        <taxon>Piscirickettsiaceae</taxon>
        <taxon>Thiomicrorhabdus</taxon>
    </lineage>
</organism>
<evidence type="ECO:0000256" key="2">
    <source>
        <dbReference type="ARBA" id="ARBA00023239"/>
    </source>
</evidence>
<dbReference type="NCBIfam" id="NF003971">
    <property type="entry name" value="PRK05465.1"/>
    <property type="match status" value="1"/>
</dbReference>
<evidence type="ECO:0000313" key="6">
    <source>
        <dbReference type="EMBL" id="QKI89488.1"/>
    </source>
</evidence>
<dbReference type="PANTHER" id="PTHR39330">
    <property type="entry name" value="ETHANOLAMINE AMMONIA-LYASE LIGHT CHAIN"/>
    <property type="match status" value="1"/>
</dbReference>
<comment type="catalytic activity">
    <reaction evidence="5">
        <text>ethanolamine = acetaldehyde + NH4(+)</text>
        <dbReference type="Rhea" id="RHEA:15313"/>
        <dbReference type="ChEBI" id="CHEBI:15343"/>
        <dbReference type="ChEBI" id="CHEBI:28938"/>
        <dbReference type="ChEBI" id="CHEBI:57603"/>
        <dbReference type="EC" id="4.3.1.7"/>
    </reaction>
</comment>
<comment type="similarity">
    <text evidence="5">Belongs to the EutC family.</text>
</comment>
<proteinExistence type="inferred from homology"/>
<dbReference type="EC" id="4.3.1.7" evidence="5"/>
<dbReference type="RefSeq" id="WP_173285386.1">
    <property type="nucleotide sequence ID" value="NZ_CP054020.1"/>
</dbReference>
<comment type="function">
    <text evidence="5">Catalyzes the deamination of various vicinal amino-alcohols to oxo compounds. Allows this organism to utilize ethanolamine as the sole source of nitrogen and carbon in the presence of external vitamin B12.</text>
</comment>
<dbReference type="GO" id="GO:0006520">
    <property type="term" value="P:amino acid metabolic process"/>
    <property type="evidence" value="ECO:0007669"/>
    <property type="project" value="InterPro"/>
</dbReference>
<evidence type="ECO:0000313" key="7">
    <source>
        <dbReference type="Proteomes" id="UP000504724"/>
    </source>
</evidence>
<evidence type="ECO:0000256" key="5">
    <source>
        <dbReference type="HAMAP-Rule" id="MF_00601"/>
    </source>
</evidence>
<dbReference type="Gene3D" id="1.10.30.40">
    <property type="entry name" value="Ethanolamine ammonia-lyase light chain (EutC), N-terminal domain"/>
    <property type="match status" value="1"/>
</dbReference>
<dbReference type="GO" id="GO:0031419">
    <property type="term" value="F:cobalamin binding"/>
    <property type="evidence" value="ECO:0007669"/>
    <property type="project" value="UniProtKB-UniRule"/>
</dbReference>
<dbReference type="InterPro" id="IPR009246">
    <property type="entry name" value="EutC"/>
</dbReference>
<dbReference type="Gene3D" id="3.40.50.11240">
    <property type="entry name" value="Ethanolamine ammonia-lyase light chain (EutC)"/>
    <property type="match status" value="1"/>
</dbReference>
<keyword evidence="3 5" id="KW-0170">Cobalt</keyword>
<dbReference type="AlphaFoldDB" id="A0A7D4TG91"/>
<comment type="cofactor">
    <cofactor evidence="5">
        <name>adenosylcob(III)alamin</name>
        <dbReference type="ChEBI" id="CHEBI:18408"/>
    </cofactor>
    <text evidence="5">Binds between the large and small subunits.</text>
</comment>
<feature type="binding site" evidence="5">
    <location>
        <position position="234"/>
    </location>
    <ligand>
        <name>adenosylcob(III)alamin</name>
        <dbReference type="ChEBI" id="CHEBI:18408"/>
    </ligand>
</feature>
<keyword evidence="7" id="KW-1185">Reference proteome</keyword>
<dbReference type="GO" id="GO:0009350">
    <property type="term" value="C:ethanolamine ammonia-lyase complex"/>
    <property type="evidence" value="ECO:0007669"/>
    <property type="project" value="UniProtKB-UniRule"/>
</dbReference>
<dbReference type="GO" id="GO:0031471">
    <property type="term" value="C:ethanolamine degradation polyhedral organelle"/>
    <property type="evidence" value="ECO:0007669"/>
    <property type="project" value="UniProtKB-UniRule"/>
</dbReference>
<dbReference type="PANTHER" id="PTHR39330:SF1">
    <property type="entry name" value="ETHANOLAMINE AMMONIA-LYASE SMALL SUBUNIT"/>
    <property type="match status" value="1"/>
</dbReference>
<name>A0A7D4TG91_9GAMM</name>
<dbReference type="Proteomes" id="UP000504724">
    <property type="component" value="Chromosome"/>
</dbReference>
<dbReference type="PIRSF" id="PIRSF018982">
    <property type="entry name" value="EutC"/>
    <property type="match status" value="1"/>
</dbReference>
<protein>
    <recommendedName>
        <fullName evidence="5">Ethanolamine ammonia-lyase small subunit</fullName>
        <shortName evidence="5">EAL small subunit</shortName>
        <ecNumber evidence="5">4.3.1.7</ecNumber>
    </recommendedName>
</protein>
<dbReference type="GO" id="GO:0046336">
    <property type="term" value="P:ethanolamine catabolic process"/>
    <property type="evidence" value="ECO:0007669"/>
    <property type="project" value="UniProtKB-UniRule"/>
</dbReference>
<dbReference type="InterPro" id="IPR042251">
    <property type="entry name" value="EutC_C"/>
</dbReference>
<gene>
    <name evidence="5 6" type="primary">eutC</name>
    <name evidence="6" type="ORF">HQN79_07855</name>
</gene>
<evidence type="ECO:0000256" key="4">
    <source>
        <dbReference type="ARBA" id="ARBA00024446"/>
    </source>
</evidence>
<sequence>MKQTQRHESTTSRVEKVCETASVTENPWQSLRQFTSARIGLGRAGVSLPTEEMLEFQLAHAQARDAVHTPLDVTALLAQLATIRQATFPSAPILLASQAKDRMHYLQRPDLGRRLQHSMRDLLSTYCSGPGKEYDLALVVVDGLSSKAVQNNVTPFLAALLEELTQDGQEWRLAPLSVVQQGRVAIGDEVAESLRAKAVLVMIGERPGLSSPDSLGLYLTWAPRVGLTDACRNCISNVRPMGLSFKEAAERAFYLLRESRRKQLSGVHLKDRSDEHVIEHKNETENFLVNLFD</sequence>
<keyword evidence="1 5" id="KW-0846">Cobalamin</keyword>
<dbReference type="UniPathway" id="UPA00560"/>
<evidence type="ECO:0000256" key="1">
    <source>
        <dbReference type="ARBA" id="ARBA00022628"/>
    </source>
</evidence>
<comment type="subunit">
    <text evidence="5">The basic unit is a heterodimer which dimerizes to form tetramers. The heterotetramers trimerize; 6 large subunits form a core ring with 6 small subunits projecting outwards.</text>
</comment>
<keyword evidence="4 5" id="KW-1283">Bacterial microcompartment</keyword>
<dbReference type="Pfam" id="PF05985">
    <property type="entry name" value="EutC"/>
    <property type="match status" value="1"/>
</dbReference>
<reference evidence="6 7" key="1">
    <citation type="submission" date="2020-05" db="EMBL/GenBank/DDBJ databases">
        <title>Thiomicrorhabdus sediminis sp.nov. and Thiomicrorhabdus xiamenensis sp.nov., novel sulfur-oxidizing bacteria isolated from coastal sediment.</title>
        <authorList>
            <person name="Liu X."/>
        </authorList>
    </citation>
    <scope>NUCLEOTIDE SEQUENCE [LARGE SCALE GENOMIC DNA]</scope>
    <source>
        <strain evidence="6 7">G2</strain>
    </source>
</reference>
<accession>A0A7D4TG91</accession>
<comment type="pathway">
    <text evidence="5">Amine and polyamine degradation; ethanolamine degradation.</text>
</comment>
<feature type="binding site" evidence="5">
    <location>
        <position position="205"/>
    </location>
    <ligand>
        <name>adenosylcob(III)alamin</name>
        <dbReference type="ChEBI" id="CHEBI:18408"/>
    </ligand>
</feature>
<dbReference type="InterPro" id="IPR042255">
    <property type="entry name" value="EutC_N"/>
</dbReference>
<dbReference type="KEGG" id="txa:HQN79_07855"/>
<dbReference type="HAMAP" id="MF_00601">
    <property type="entry name" value="EutC"/>
    <property type="match status" value="1"/>
</dbReference>
<dbReference type="GO" id="GO:0008851">
    <property type="term" value="F:ethanolamine ammonia-lyase activity"/>
    <property type="evidence" value="ECO:0007669"/>
    <property type="project" value="UniProtKB-UniRule"/>
</dbReference>
<feature type="binding site" evidence="5">
    <location>
        <position position="184"/>
    </location>
    <ligand>
        <name>adenosylcob(III)alamin</name>
        <dbReference type="ChEBI" id="CHEBI:18408"/>
    </ligand>
</feature>
<evidence type="ECO:0000256" key="3">
    <source>
        <dbReference type="ARBA" id="ARBA00023285"/>
    </source>
</evidence>